<protein>
    <recommendedName>
        <fullName evidence="2">histidine kinase</fullName>
        <ecNumber evidence="2">2.7.13.3</ecNumber>
    </recommendedName>
</protein>
<gene>
    <name evidence="10" type="ORF">GTZ93_24075</name>
</gene>
<feature type="domain" description="Response regulatory" evidence="8">
    <location>
        <begin position="1148"/>
        <end position="1264"/>
    </location>
</feature>
<dbReference type="RefSeq" id="WP_161663016.1">
    <property type="nucleotide sequence ID" value="NZ_CBCSLE010000141.1"/>
</dbReference>
<keyword evidence="5" id="KW-0418">Kinase</keyword>
<dbReference type="PROSITE" id="PS50109">
    <property type="entry name" value="HIS_KIN"/>
    <property type="match status" value="2"/>
</dbReference>
<dbReference type="SUPFAM" id="SSF55785">
    <property type="entry name" value="PYP-like sensor domain (PAS domain)"/>
    <property type="match status" value="1"/>
</dbReference>
<evidence type="ECO:0000256" key="6">
    <source>
        <dbReference type="PROSITE-ProRule" id="PRU00169"/>
    </source>
</evidence>
<dbReference type="InterPro" id="IPR036097">
    <property type="entry name" value="HisK_dim/P_sf"/>
</dbReference>
<dbReference type="CDD" id="cd00082">
    <property type="entry name" value="HisKA"/>
    <property type="match status" value="2"/>
</dbReference>
<evidence type="ECO:0000313" key="11">
    <source>
        <dbReference type="Proteomes" id="UP000537825"/>
    </source>
</evidence>
<feature type="modified residue" description="4-aspartylphosphate" evidence="6">
    <location>
        <position position="686"/>
    </location>
</feature>
<feature type="modified residue" description="4-aspartylphosphate" evidence="6">
    <location>
        <position position="1197"/>
    </location>
</feature>
<dbReference type="Gene3D" id="1.10.287.130">
    <property type="match status" value="2"/>
</dbReference>
<evidence type="ECO:0000256" key="2">
    <source>
        <dbReference type="ARBA" id="ARBA00012438"/>
    </source>
</evidence>
<comment type="catalytic activity">
    <reaction evidence="1">
        <text>ATP + protein L-histidine = ADP + protein N-phospho-L-histidine.</text>
        <dbReference type="EC" id="2.7.13.3"/>
    </reaction>
</comment>
<dbReference type="InterPro" id="IPR013656">
    <property type="entry name" value="PAS_4"/>
</dbReference>
<dbReference type="FunFam" id="3.30.565.10:FF:000006">
    <property type="entry name" value="Sensor histidine kinase WalK"/>
    <property type="match status" value="2"/>
</dbReference>
<dbReference type="InterPro" id="IPR035965">
    <property type="entry name" value="PAS-like_dom_sf"/>
</dbReference>
<dbReference type="Gene3D" id="3.40.50.2300">
    <property type="match status" value="2"/>
</dbReference>
<evidence type="ECO:0000259" key="7">
    <source>
        <dbReference type="PROSITE" id="PS50109"/>
    </source>
</evidence>
<dbReference type="Proteomes" id="UP000537825">
    <property type="component" value="Unassembled WGS sequence"/>
</dbReference>
<sequence length="1266" mass="137907">MLQPPFPPVPPSEERHFAGGGEMGELVRSLDWSRTPLGPSRDWPVSLKTMVGVVLHNRFPMLMWWGPEMIQVYNDAYRPVLGRKHPGSLGAPGERIWSEIWDVVGPMAQGVLNGGPATWSENLALFLNSRGFVEETFHTFSYSPIPDEQGGVGGVLVTVRETTQEVQFDRQLRMLRDLAARSADAKSPEQACLTSLDVLAGNDLDLPFSLLYLLDANGDTARLAGSSRLPDTVLAALPTQQSLSSESGTDWPFAEAARTGDSVIVKDLGQRLHALPGGRWNTPPSLAVVRALTQPGQSRPSGFLVGGVSPRRLLDASYHAFFQATAEQVAASVANARAYQAERQRAEELAALDRAKTAFFSNISHELRTPLTLLLGPTEDALASPERTLQGDSLETVHRNAVRLRKLVNTLLDFARIEAGRVRAAYEPTDLAALTAGLASAFRSAIERAGLVLDVDCPTLPEPAWVDHEMWEKIVLNLVSNALKFTFTGTITVAQALKDGHIELRVTDTGTGIPAHELPRLFERFHRVHGARARSHEGSGIGLALVHELVRLHGGTLTVQSELERGTTFTVCIPTGFAHLPLEHVTSAKSQRSLPAGADPYVRDALGWLTDVPSPPANDDGTPPTIDPAPLGMEERGRVLLADDNADMREYVGRLLGAHWTVEAVADGEAALQAALARPPDLILSDVMMPRLDGFGLLQALRADERTRTVPVILLSARAGEEAQEEGLNAGADDYLVKPFSTRDLLARVTAQLTRSRLRKLEAAHGERLARIFQHTPVGIAILRGPEHVFEFANQNYLKLVANRDVTGKAIRDALPDLARQGIYELLDGVLTTGEPYIGRSLRVVFNDGPNQSAREVFFDFVYQPMSDAKGQVESIIVVAFDVTELATARREAEAANRAKDEFLAMLGHELRNPLAPILTALQLMRLRGETAAERERTLIERQVTHLVRMVDDLLDVSRVTRGKVTLKRERVTLTDVVAKAIEQISPLIDQRQHTLEVDLPDRGMDLNGDPTRLAQVFANLLTNAAKYTEPGGFLAVTGTREGRELVLSVRDTGVGIAPEMLPRVFDLFVQEHQALDRSQGGLGLGLAIARSLVMLHEGAISAHSAGRGRGSTFTVRLPALEAEAPAALPTPQPGALVPQEPTSVSARVLIVDDNRDAADVLSESLEFLGCTTRVSYDGPSGLEAAKEFRPEIALLDIGLPVMDGYELARLLRQQEEPRPLKLVAVTGYGQESDRQRSKAAGFDAHLVKPLHFETLEALLKDLTGD</sequence>
<dbReference type="PROSITE" id="PS50113">
    <property type="entry name" value="PAC"/>
    <property type="match status" value="1"/>
</dbReference>
<dbReference type="EMBL" id="JAAAPK010000006">
    <property type="protein sequence ID" value="NBC42882.1"/>
    <property type="molecule type" value="Genomic_DNA"/>
</dbReference>
<evidence type="ECO:0000256" key="5">
    <source>
        <dbReference type="ARBA" id="ARBA00022777"/>
    </source>
</evidence>
<dbReference type="PANTHER" id="PTHR43547:SF2">
    <property type="entry name" value="HYBRID SIGNAL TRANSDUCTION HISTIDINE KINASE C"/>
    <property type="match status" value="1"/>
</dbReference>
<feature type="domain" description="Response regulatory" evidence="8">
    <location>
        <begin position="638"/>
        <end position="753"/>
    </location>
</feature>
<dbReference type="InterPro" id="IPR003661">
    <property type="entry name" value="HisK_dim/P_dom"/>
</dbReference>
<dbReference type="CDD" id="cd17580">
    <property type="entry name" value="REC_2_DhkD-like"/>
    <property type="match status" value="1"/>
</dbReference>
<comment type="caution">
    <text evidence="10">The sequence shown here is derived from an EMBL/GenBank/DDBJ whole genome shotgun (WGS) entry which is preliminary data.</text>
</comment>
<accession>A0A7X4YEK2</accession>
<dbReference type="InterPro" id="IPR000700">
    <property type="entry name" value="PAS-assoc_C"/>
</dbReference>
<dbReference type="SUPFAM" id="SSF52172">
    <property type="entry name" value="CheY-like"/>
    <property type="match status" value="2"/>
</dbReference>
<dbReference type="CDD" id="cd17574">
    <property type="entry name" value="REC_OmpR"/>
    <property type="match status" value="1"/>
</dbReference>
<evidence type="ECO:0000259" key="9">
    <source>
        <dbReference type="PROSITE" id="PS50113"/>
    </source>
</evidence>
<dbReference type="SMART" id="SM00387">
    <property type="entry name" value="HATPase_c"/>
    <property type="match status" value="2"/>
</dbReference>
<dbReference type="Gene3D" id="3.30.565.10">
    <property type="entry name" value="Histidine kinase-like ATPase, C-terminal domain"/>
    <property type="match status" value="2"/>
</dbReference>
<dbReference type="Gene3D" id="3.30.450.20">
    <property type="entry name" value="PAS domain"/>
    <property type="match status" value="2"/>
</dbReference>
<dbReference type="PRINTS" id="PR00344">
    <property type="entry name" value="BCTRLSENSOR"/>
</dbReference>
<dbReference type="SUPFAM" id="SSF55874">
    <property type="entry name" value="ATPase domain of HSP90 chaperone/DNA topoisomerase II/histidine kinase"/>
    <property type="match status" value="2"/>
</dbReference>
<dbReference type="InterPro" id="IPR011006">
    <property type="entry name" value="CheY-like_superfamily"/>
</dbReference>
<dbReference type="Pfam" id="PF02518">
    <property type="entry name" value="HATPase_c"/>
    <property type="match status" value="2"/>
</dbReference>
<dbReference type="SMART" id="SM00388">
    <property type="entry name" value="HisKA"/>
    <property type="match status" value="2"/>
</dbReference>
<dbReference type="SUPFAM" id="SSF55781">
    <property type="entry name" value="GAF domain-like"/>
    <property type="match status" value="1"/>
</dbReference>
<evidence type="ECO:0000256" key="1">
    <source>
        <dbReference type="ARBA" id="ARBA00000085"/>
    </source>
</evidence>
<dbReference type="SUPFAM" id="SSF47384">
    <property type="entry name" value="Homodimeric domain of signal transducing histidine kinase"/>
    <property type="match status" value="2"/>
</dbReference>
<name>A0A7X4YEK2_9BACT</name>
<reference evidence="10 11" key="1">
    <citation type="submission" date="2020-01" db="EMBL/GenBank/DDBJ databases">
        <title>The draft genome sequence of Corallococcus exiguus DSM 14696.</title>
        <authorList>
            <person name="Zhang X."/>
            <person name="Zhu H."/>
        </authorList>
    </citation>
    <scope>NUCLEOTIDE SEQUENCE [LARGE SCALE GENOMIC DNA]</scope>
    <source>
        <strain evidence="10 11">DSM 14696</strain>
    </source>
</reference>
<feature type="domain" description="Histidine kinase" evidence="7">
    <location>
        <begin position="362"/>
        <end position="577"/>
    </location>
</feature>
<feature type="domain" description="PAC" evidence="9">
    <location>
        <begin position="840"/>
        <end position="895"/>
    </location>
</feature>
<dbReference type="PANTHER" id="PTHR43547">
    <property type="entry name" value="TWO-COMPONENT HISTIDINE KINASE"/>
    <property type="match status" value="1"/>
</dbReference>
<dbReference type="Pfam" id="PF08448">
    <property type="entry name" value="PAS_4"/>
    <property type="match status" value="1"/>
</dbReference>
<dbReference type="CDD" id="cd16922">
    <property type="entry name" value="HATPase_EvgS-ArcB-TorS-like"/>
    <property type="match status" value="1"/>
</dbReference>
<keyword evidence="4" id="KW-0808">Transferase</keyword>
<keyword evidence="11" id="KW-1185">Reference proteome</keyword>
<dbReference type="InterPro" id="IPR005467">
    <property type="entry name" value="His_kinase_dom"/>
</dbReference>
<evidence type="ECO:0000313" key="10">
    <source>
        <dbReference type="EMBL" id="NBC42882.1"/>
    </source>
</evidence>
<dbReference type="Pfam" id="PF00512">
    <property type="entry name" value="HisKA"/>
    <property type="match status" value="2"/>
</dbReference>
<dbReference type="InterPro" id="IPR036890">
    <property type="entry name" value="HATPase_C_sf"/>
</dbReference>
<keyword evidence="3 6" id="KW-0597">Phosphoprotein</keyword>
<evidence type="ECO:0000256" key="3">
    <source>
        <dbReference type="ARBA" id="ARBA00022553"/>
    </source>
</evidence>
<evidence type="ECO:0000256" key="4">
    <source>
        <dbReference type="ARBA" id="ARBA00022679"/>
    </source>
</evidence>
<dbReference type="GO" id="GO:0000155">
    <property type="term" value="F:phosphorelay sensor kinase activity"/>
    <property type="evidence" value="ECO:0007669"/>
    <property type="project" value="InterPro"/>
</dbReference>
<dbReference type="Pfam" id="PF00072">
    <property type="entry name" value="Response_reg"/>
    <property type="match status" value="2"/>
</dbReference>
<organism evidence="10 11">
    <name type="scientific">Corallococcus exiguus</name>
    <dbReference type="NCBI Taxonomy" id="83462"/>
    <lineage>
        <taxon>Bacteria</taxon>
        <taxon>Pseudomonadati</taxon>
        <taxon>Myxococcota</taxon>
        <taxon>Myxococcia</taxon>
        <taxon>Myxococcales</taxon>
        <taxon>Cystobacterineae</taxon>
        <taxon>Myxococcaceae</taxon>
        <taxon>Corallococcus</taxon>
    </lineage>
</organism>
<dbReference type="EC" id="2.7.13.3" evidence="2"/>
<dbReference type="PROSITE" id="PS50110">
    <property type="entry name" value="RESPONSE_REGULATORY"/>
    <property type="match status" value="2"/>
</dbReference>
<dbReference type="InterPro" id="IPR001789">
    <property type="entry name" value="Sig_transdc_resp-reg_receiver"/>
</dbReference>
<dbReference type="AlphaFoldDB" id="A0A7X4YEK2"/>
<feature type="domain" description="Histidine kinase" evidence="7">
    <location>
        <begin position="906"/>
        <end position="1122"/>
    </location>
</feature>
<proteinExistence type="predicted"/>
<dbReference type="InterPro" id="IPR003594">
    <property type="entry name" value="HATPase_dom"/>
</dbReference>
<evidence type="ECO:0000259" key="8">
    <source>
        <dbReference type="PROSITE" id="PS50110"/>
    </source>
</evidence>
<dbReference type="SMART" id="SM00448">
    <property type="entry name" value="REC"/>
    <property type="match status" value="2"/>
</dbReference>
<dbReference type="InterPro" id="IPR004358">
    <property type="entry name" value="Sig_transdc_His_kin-like_C"/>
</dbReference>